<dbReference type="SUPFAM" id="SSF51219">
    <property type="entry name" value="TRAP-like"/>
    <property type="match status" value="1"/>
</dbReference>
<dbReference type="InterPro" id="IPR002838">
    <property type="entry name" value="AIM24"/>
</dbReference>
<dbReference type="InterPro" id="IPR036983">
    <property type="entry name" value="AIM24_sf"/>
</dbReference>
<gene>
    <name evidence="2" type="ORF">FCM35_KLT12849</name>
</gene>
<sequence length="279" mass="30099">MAAPFFSTPFQPYVYQSQQSTVTAFQILGGDSQIVQIMLRPGEKVTSRPGSVCYMSGSVKMENVYVGENDGGLWQWLFGRSISSVVLLNQESDGFVAIAPPSPSRVLPIDLSNFNGEILCQPDAFLCSVNEVTVSSSIDPRARNVEIGAEVILKQKLKGQGMAFLVGGGCVVQKILGVGETLAVDAPSIIAATSTISFQLKNSNPMRRAFGGDNQLMATLTGPGVVFIQSLPFHRLSQRIARAVASPSLRDNPKFIVQIVIFFFLAYVMIVSSIILTDV</sequence>
<keyword evidence="1" id="KW-0472">Membrane</keyword>
<accession>A0A833VEK2</accession>
<protein>
    <submittedName>
        <fullName evidence="2">Mitochondrial biogenesis AIM24</fullName>
    </submittedName>
</protein>
<dbReference type="OrthoDB" id="1705416at2759"/>
<reference evidence="2" key="1">
    <citation type="submission" date="2020-01" db="EMBL/GenBank/DDBJ databases">
        <title>Genome sequence of Kobresia littledalei, the first chromosome-level genome in the family Cyperaceae.</title>
        <authorList>
            <person name="Qu G."/>
        </authorList>
    </citation>
    <scope>NUCLEOTIDE SEQUENCE</scope>
    <source>
        <strain evidence="2">C.B.Clarke</strain>
        <tissue evidence="2">Leaf</tissue>
    </source>
</reference>
<dbReference type="AlphaFoldDB" id="A0A833VEK2"/>
<keyword evidence="1" id="KW-1133">Transmembrane helix</keyword>
<comment type="caution">
    <text evidence="2">The sequence shown here is derived from an EMBL/GenBank/DDBJ whole genome shotgun (WGS) entry which is preliminary data.</text>
</comment>
<feature type="transmembrane region" description="Helical" evidence="1">
    <location>
        <begin position="255"/>
        <end position="276"/>
    </location>
</feature>
<dbReference type="EMBL" id="SWLB01000024">
    <property type="protein sequence ID" value="KAF3322860.1"/>
    <property type="molecule type" value="Genomic_DNA"/>
</dbReference>
<evidence type="ECO:0000313" key="3">
    <source>
        <dbReference type="Proteomes" id="UP000623129"/>
    </source>
</evidence>
<organism evidence="2 3">
    <name type="scientific">Carex littledalei</name>
    <dbReference type="NCBI Taxonomy" id="544730"/>
    <lineage>
        <taxon>Eukaryota</taxon>
        <taxon>Viridiplantae</taxon>
        <taxon>Streptophyta</taxon>
        <taxon>Embryophyta</taxon>
        <taxon>Tracheophyta</taxon>
        <taxon>Spermatophyta</taxon>
        <taxon>Magnoliopsida</taxon>
        <taxon>Liliopsida</taxon>
        <taxon>Poales</taxon>
        <taxon>Cyperaceae</taxon>
        <taxon>Cyperoideae</taxon>
        <taxon>Cariceae</taxon>
        <taxon>Carex</taxon>
        <taxon>Carex subgen. Euthyceras</taxon>
    </lineage>
</organism>
<keyword evidence="3" id="KW-1185">Reference proteome</keyword>
<dbReference type="Gene3D" id="3.60.160.10">
    <property type="entry name" value="Mitochondrial biogenesis AIM24"/>
    <property type="match status" value="1"/>
</dbReference>
<dbReference type="PANTHER" id="PTHR43657">
    <property type="entry name" value="TRYPTOPHAN RNA-BINDING ATTENUATOR PROTEIN-LIKE PROTEIN"/>
    <property type="match status" value="1"/>
</dbReference>
<proteinExistence type="predicted"/>
<dbReference type="Proteomes" id="UP000623129">
    <property type="component" value="Unassembled WGS sequence"/>
</dbReference>
<dbReference type="InterPro" id="IPR016031">
    <property type="entry name" value="Trp_RNA-bd_attenuator-like_dom"/>
</dbReference>
<evidence type="ECO:0000313" key="2">
    <source>
        <dbReference type="EMBL" id="KAF3322860.1"/>
    </source>
</evidence>
<dbReference type="PANTHER" id="PTHR43657:SF1">
    <property type="entry name" value="ALTERED INHERITANCE OF MITOCHONDRIA PROTEIN 24, MITOCHONDRIAL"/>
    <property type="match status" value="1"/>
</dbReference>
<name>A0A833VEK2_9POAL</name>
<keyword evidence="1" id="KW-0812">Transmembrane</keyword>
<dbReference type="Pfam" id="PF01987">
    <property type="entry name" value="AIM24"/>
    <property type="match status" value="1"/>
</dbReference>
<evidence type="ECO:0000256" key="1">
    <source>
        <dbReference type="SAM" id="Phobius"/>
    </source>
</evidence>